<evidence type="ECO:0000313" key="12">
    <source>
        <dbReference type="Proteomes" id="UP001597493"/>
    </source>
</evidence>
<keyword evidence="6" id="KW-0238">DNA-binding</keyword>
<name>A0ABW5QTH7_9BACL</name>
<dbReference type="CDD" id="cd17536">
    <property type="entry name" value="REC_YesN-like"/>
    <property type="match status" value="1"/>
</dbReference>
<comment type="caution">
    <text evidence="11">The sequence shown here is derived from an EMBL/GenBank/DDBJ whole genome shotgun (WGS) entry which is preliminary data.</text>
</comment>
<dbReference type="InterPro" id="IPR051552">
    <property type="entry name" value="HptR"/>
</dbReference>
<dbReference type="InterPro" id="IPR001789">
    <property type="entry name" value="Sig_transdc_resp-reg_receiver"/>
</dbReference>
<dbReference type="InterPro" id="IPR018060">
    <property type="entry name" value="HTH_AraC"/>
</dbReference>
<dbReference type="InterPro" id="IPR009057">
    <property type="entry name" value="Homeodomain-like_sf"/>
</dbReference>
<accession>A0ABW5QTH7</accession>
<dbReference type="RefSeq" id="WP_379270389.1">
    <property type="nucleotide sequence ID" value="NZ_JBHUGT010000023.1"/>
</dbReference>
<dbReference type="PANTHER" id="PTHR42713:SF3">
    <property type="entry name" value="TRANSCRIPTIONAL REGULATORY PROTEIN HPTR"/>
    <property type="match status" value="1"/>
</dbReference>
<dbReference type="SMART" id="SM00342">
    <property type="entry name" value="HTH_ARAC"/>
    <property type="match status" value="1"/>
</dbReference>
<keyword evidence="4" id="KW-0902">Two-component regulatory system</keyword>
<comment type="subcellular location">
    <subcellularLocation>
        <location evidence="1">Cytoplasm</location>
    </subcellularLocation>
</comment>
<evidence type="ECO:0000256" key="4">
    <source>
        <dbReference type="ARBA" id="ARBA00023012"/>
    </source>
</evidence>
<dbReference type="PANTHER" id="PTHR42713">
    <property type="entry name" value="HISTIDINE KINASE-RELATED"/>
    <property type="match status" value="1"/>
</dbReference>
<evidence type="ECO:0000256" key="2">
    <source>
        <dbReference type="ARBA" id="ARBA00022490"/>
    </source>
</evidence>
<evidence type="ECO:0000256" key="7">
    <source>
        <dbReference type="ARBA" id="ARBA00023163"/>
    </source>
</evidence>
<feature type="domain" description="Response regulatory" evidence="10">
    <location>
        <begin position="3"/>
        <end position="120"/>
    </location>
</feature>
<feature type="domain" description="HTH araC/xylS-type" evidence="9">
    <location>
        <begin position="415"/>
        <end position="517"/>
    </location>
</feature>
<evidence type="ECO:0000256" key="8">
    <source>
        <dbReference type="PROSITE-ProRule" id="PRU00169"/>
    </source>
</evidence>
<feature type="modified residue" description="4-aspartylphosphate" evidence="8">
    <location>
        <position position="55"/>
    </location>
</feature>
<dbReference type="Gene3D" id="3.40.50.2300">
    <property type="match status" value="1"/>
</dbReference>
<reference evidence="12" key="1">
    <citation type="journal article" date="2019" name="Int. J. Syst. Evol. Microbiol.">
        <title>The Global Catalogue of Microorganisms (GCM) 10K type strain sequencing project: providing services to taxonomists for standard genome sequencing and annotation.</title>
        <authorList>
            <consortium name="The Broad Institute Genomics Platform"/>
            <consortium name="The Broad Institute Genome Sequencing Center for Infectious Disease"/>
            <person name="Wu L."/>
            <person name="Ma J."/>
        </authorList>
    </citation>
    <scope>NUCLEOTIDE SEQUENCE [LARGE SCALE GENOMIC DNA]</scope>
    <source>
        <strain evidence="12">TISTR 1827</strain>
    </source>
</reference>
<keyword evidence="12" id="KW-1185">Reference proteome</keyword>
<keyword evidence="3 8" id="KW-0597">Phosphoprotein</keyword>
<dbReference type="Gene3D" id="1.10.10.60">
    <property type="entry name" value="Homeodomain-like"/>
    <property type="match status" value="2"/>
</dbReference>
<dbReference type="InterPro" id="IPR011006">
    <property type="entry name" value="CheY-like_superfamily"/>
</dbReference>
<dbReference type="EMBL" id="JBHUMY010000006">
    <property type="protein sequence ID" value="MFD2659701.1"/>
    <property type="molecule type" value="Genomic_DNA"/>
</dbReference>
<evidence type="ECO:0000313" key="11">
    <source>
        <dbReference type="EMBL" id="MFD2659701.1"/>
    </source>
</evidence>
<evidence type="ECO:0000256" key="1">
    <source>
        <dbReference type="ARBA" id="ARBA00004496"/>
    </source>
</evidence>
<dbReference type="SUPFAM" id="SSF52172">
    <property type="entry name" value="CheY-like"/>
    <property type="match status" value="1"/>
</dbReference>
<evidence type="ECO:0000256" key="6">
    <source>
        <dbReference type="ARBA" id="ARBA00023125"/>
    </source>
</evidence>
<dbReference type="PROSITE" id="PS01124">
    <property type="entry name" value="HTH_ARAC_FAMILY_2"/>
    <property type="match status" value="1"/>
</dbReference>
<protein>
    <submittedName>
        <fullName evidence="11">Response regulator</fullName>
    </submittedName>
</protein>
<evidence type="ECO:0000259" key="10">
    <source>
        <dbReference type="PROSITE" id="PS50110"/>
    </source>
</evidence>
<dbReference type="SMART" id="SM00448">
    <property type="entry name" value="REC"/>
    <property type="match status" value="1"/>
</dbReference>
<gene>
    <name evidence="11" type="ORF">ACFSW5_05400</name>
</gene>
<dbReference type="Pfam" id="PF00072">
    <property type="entry name" value="Response_reg"/>
    <property type="match status" value="1"/>
</dbReference>
<dbReference type="SUPFAM" id="SSF46689">
    <property type="entry name" value="Homeodomain-like"/>
    <property type="match status" value="1"/>
</dbReference>
<evidence type="ECO:0000256" key="5">
    <source>
        <dbReference type="ARBA" id="ARBA00023015"/>
    </source>
</evidence>
<sequence>MYNVLLVDDERIILEGISSMVDWEEHGARLTGTARNGIEALDFIEKHKPDIVISDIKMPGMDGLQLVEKAMHAAPETAFILLSGYSEFDYARKAMQFGVKHYLLKPCNENAIIDALREAMDELEGERNRAEVMHNIQTELAKVLPHAKEQFLKELVTNKTYGQRDWDDYRRLFRISEETDNVQLILFQIEGGEYEYEHLFAIKNIAEDVLGRSIVLLGTTIGRHALLLLKENYKQEWLFEQLADIKRTFRDFYKLDATIAVSDPSNITDARRMYRDTLDCLNFRFYLGEGTIVSKKDIADLISDAPSFDYDDERLAMFIKSGDWTGAEQELDRYFRELGSCRMDSVLTKSYAITLLVSIARLSPPAQLSQYMQSIAKLDELHTLRAIEQYIAGVAREITLAHHQSQKTKHSSIINRMLEVVRNNLGESALSLSWVASEILYMNADYLGKLFKKETGEKFSNYVMRLRIEKAVEMIEASEDAKVFELAEALGFGDNPQYFSQVFKKYTGQTPSDYRKSPT</sequence>
<proteinExistence type="predicted"/>
<keyword evidence="5" id="KW-0805">Transcription regulation</keyword>
<evidence type="ECO:0000256" key="3">
    <source>
        <dbReference type="ARBA" id="ARBA00022553"/>
    </source>
</evidence>
<keyword evidence="7" id="KW-0804">Transcription</keyword>
<dbReference type="PROSITE" id="PS50110">
    <property type="entry name" value="RESPONSE_REGULATORY"/>
    <property type="match status" value="1"/>
</dbReference>
<dbReference type="Proteomes" id="UP001597493">
    <property type="component" value="Unassembled WGS sequence"/>
</dbReference>
<keyword evidence="2" id="KW-0963">Cytoplasm</keyword>
<evidence type="ECO:0000259" key="9">
    <source>
        <dbReference type="PROSITE" id="PS01124"/>
    </source>
</evidence>
<dbReference type="Pfam" id="PF12833">
    <property type="entry name" value="HTH_18"/>
    <property type="match status" value="1"/>
</dbReference>
<organism evidence="11 12">
    <name type="scientific">Paenibacillus thailandensis</name>
    <dbReference type="NCBI Taxonomy" id="393250"/>
    <lineage>
        <taxon>Bacteria</taxon>
        <taxon>Bacillati</taxon>
        <taxon>Bacillota</taxon>
        <taxon>Bacilli</taxon>
        <taxon>Bacillales</taxon>
        <taxon>Paenibacillaceae</taxon>
        <taxon>Paenibacillus</taxon>
    </lineage>
</organism>